<dbReference type="EMBL" id="LIAE01010252">
    <property type="protein sequence ID" value="PAV64633.1"/>
    <property type="molecule type" value="Genomic_DNA"/>
</dbReference>
<gene>
    <name evidence="3" type="ORF">WR25_01706</name>
</gene>
<evidence type="ECO:0008006" key="5">
    <source>
        <dbReference type="Google" id="ProtNLM"/>
    </source>
</evidence>
<feature type="compositionally biased region" description="Low complexity" evidence="1">
    <location>
        <begin position="82"/>
        <end position="92"/>
    </location>
</feature>
<feature type="signal peptide" evidence="2">
    <location>
        <begin position="1"/>
        <end position="20"/>
    </location>
</feature>
<evidence type="ECO:0000313" key="3">
    <source>
        <dbReference type="EMBL" id="PAV64633.1"/>
    </source>
</evidence>
<evidence type="ECO:0000313" key="4">
    <source>
        <dbReference type="Proteomes" id="UP000218231"/>
    </source>
</evidence>
<sequence>MRRFLLLFLLALCSSRIIYAQSSTTESSTTPNEGGDSTTPNGGGDSTTPNEGGDSTTPNGGGDSTTPNEGGDSTTPNGGGDSTTSFTGSPTSPNALEGSSTPANTQPPAGSSALPVTGQPQTAKPMDLTTHIMMNDDFTPMDDKAILQQAANLNAEVLSLINEVKSLQANVDPVNSPYFAQLTQIQNNATQLNTTVGVLLQNVTQANATYGSLMANYTQTIGWFNCFAGSNCVPTPTTTAGTTTTPKWASCPTDNKRNVTNTISGEYNLKPSGPFLDCSTEIDGVGGEKVIVAVKSLTFDMTGYLRFYDIPGARYVKNYTTNVNTTQDEIKTDSTQIRVEFGTGWSSSDLMSFDITYRAENSCDDYVCPGSLNNSHCVLTLSGQPYCVCNDPCAMNGTDVCDTSS</sequence>
<keyword evidence="2" id="KW-0732">Signal</keyword>
<proteinExistence type="predicted"/>
<keyword evidence="4" id="KW-1185">Reference proteome</keyword>
<feature type="compositionally biased region" description="Polar residues" evidence="1">
    <location>
        <begin position="31"/>
        <end position="76"/>
    </location>
</feature>
<accession>A0A2A2JSI4</accession>
<feature type="compositionally biased region" description="Polar residues" evidence="1">
    <location>
        <begin position="93"/>
        <end position="109"/>
    </location>
</feature>
<feature type="chain" id="PRO_5012516728" description="EGF-like domain-containing protein" evidence="2">
    <location>
        <begin position="21"/>
        <end position="405"/>
    </location>
</feature>
<evidence type="ECO:0000256" key="1">
    <source>
        <dbReference type="SAM" id="MobiDB-lite"/>
    </source>
</evidence>
<comment type="caution">
    <text evidence="3">The sequence shown here is derived from an EMBL/GenBank/DDBJ whole genome shotgun (WGS) entry which is preliminary data.</text>
</comment>
<dbReference type="Proteomes" id="UP000218231">
    <property type="component" value="Unassembled WGS sequence"/>
</dbReference>
<dbReference type="AlphaFoldDB" id="A0A2A2JSI4"/>
<organism evidence="3 4">
    <name type="scientific">Diploscapter pachys</name>
    <dbReference type="NCBI Taxonomy" id="2018661"/>
    <lineage>
        <taxon>Eukaryota</taxon>
        <taxon>Metazoa</taxon>
        <taxon>Ecdysozoa</taxon>
        <taxon>Nematoda</taxon>
        <taxon>Chromadorea</taxon>
        <taxon>Rhabditida</taxon>
        <taxon>Rhabditina</taxon>
        <taxon>Rhabditomorpha</taxon>
        <taxon>Rhabditoidea</taxon>
        <taxon>Rhabditidae</taxon>
        <taxon>Diploscapter</taxon>
    </lineage>
</organism>
<protein>
    <recommendedName>
        <fullName evidence="5">EGF-like domain-containing protein</fullName>
    </recommendedName>
</protein>
<evidence type="ECO:0000256" key="2">
    <source>
        <dbReference type="SAM" id="SignalP"/>
    </source>
</evidence>
<feature type="region of interest" description="Disordered" evidence="1">
    <location>
        <begin position="22"/>
        <end position="123"/>
    </location>
</feature>
<reference evidence="3 4" key="1">
    <citation type="journal article" date="2017" name="Curr. Biol.">
        <title>Genome architecture and evolution of a unichromosomal asexual nematode.</title>
        <authorList>
            <person name="Fradin H."/>
            <person name="Zegar C."/>
            <person name="Gutwein M."/>
            <person name="Lucas J."/>
            <person name="Kovtun M."/>
            <person name="Corcoran D."/>
            <person name="Baugh L.R."/>
            <person name="Kiontke K."/>
            <person name="Gunsalus K."/>
            <person name="Fitch D.H."/>
            <person name="Piano F."/>
        </authorList>
    </citation>
    <scope>NUCLEOTIDE SEQUENCE [LARGE SCALE GENOMIC DNA]</scope>
    <source>
        <strain evidence="3">PF1309</strain>
    </source>
</reference>
<dbReference type="OrthoDB" id="5868648at2759"/>
<name>A0A2A2JSI4_9BILA</name>